<dbReference type="AlphaFoldDB" id="A0AA88XQZ2"/>
<dbReference type="Gene3D" id="3.40.50.300">
    <property type="entry name" value="P-loop containing nucleotide triphosphate hydrolases"/>
    <property type="match status" value="1"/>
</dbReference>
<dbReference type="Proteomes" id="UP001186944">
    <property type="component" value="Unassembled WGS sequence"/>
</dbReference>
<dbReference type="SUPFAM" id="SSF52540">
    <property type="entry name" value="P-loop containing nucleoside triphosphate hydrolases"/>
    <property type="match status" value="1"/>
</dbReference>
<evidence type="ECO:0000313" key="1">
    <source>
        <dbReference type="EMBL" id="KAK3090153.1"/>
    </source>
</evidence>
<name>A0AA88XQZ2_PINIB</name>
<organism evidence="1 2">
    <name type="scientific">Pinctada imbricata</name>
    <name type="common">Atlantic pearl-oyster</name>
    <name type="synonym">Pinctada martensii</name>
    <dbReference type="NCBI Taxonomy" id="66713"/>
    <lineage>
        <taxon>Eukaryota</taxon>
        <taxon>Metazoa</taxon>
        <taxon>Spiralia</taxon>
        <taxon>Lophotrochozoa</taxon>
        <taxon>Mollusca</taxon>
        <taxon>Bivalvia</taxon>
        <taxon>Autobranchia</taxon>
        <taxon>Pteriomorphia</taxon>
        <taxon>Pterioida</taxon>
        <taxon>Pterioidea</taxon>
        <taxon>Pteriidae</taxon>
        <taxon>Pinctada</taxon>
    </lineage>
</organism>
<keyword evidence="2" id="KW-1185">Reference proteome</keyword>
<dbReference type="EMBL" id="VSWD01000010">
    <property type="protein sequence ID" value="KAK3090153.1"/>
    <property type="molecule type" value="Genomic_DNA"/>
</dbReference>
<sequence>MELPEGIAKNTALRENVFVILVCILNKIPIFVVGKPGCSKSLSMQLIRSNLRGKDSKDDFFRILPQLYCVSFQGSESSTSDGIIKVFDKAKKYQEHNSEEDVMSVVILDEIGLAEISRFNPLKVLHSLLEPENKTCPDVAVVGISNWTLDAAKMNRAIHLSRPEMDCEELFETSRSISLSLKEQSRADSGKLTFLINKQQPSFCRLSFGEEEILHGLADGFFQYSKEQTFKNFHGLRDFYSLTKYISKGLLEAGTEAEGQKGGEIVLAWLKEKSWRFADRNVKEKKLDLTDPPFLNRFEKQSFRYVDMLDEHCTSIIAKLNTFVDESCYTQKQFKPSDTYPLYTEDLVPSLVIAEKMKTESDENMFANCCSKLLWISTPDAILRMPYTQAWGKNAMYFRKLQKEYFSLPIHSGLEDLLAYVVEKDKKAFKVDKGLTVDSLDAFCRKMPLLYMK</sequence>
<evidence type="ECO:0008006" key="3">
    <source>
        <dbReference type="Google" id="ProtNLM"/>
    </source>
</evidence>
<dbReference type="GO" id="GO:0004842">
    <property type="term" value="F:ubiquitin-protein transferase activity"/>
    <property type="evidence" value="ECO:0007669"/>
    <property type="project" value="InterPro"/>
</dbReference>
<comment type="caution">
    <text evidence="1">The sequence shown here is derived from an EMBL/GenBank/DDBJ whole genome shotgun (WGS) entry which is preliminary data.</text>
</comment>
<dbReference type="InterPro" id="IPR027417">
    <property type="entry name" value="P-loop_NTPase"/>
</dbReference>
<protein>
    <recommendedName>
        <fullName evidence="3">AAA+ ATPase domain-containing protein</fullName>
    </recommendedName>
</protein>
<proteinExistence type="predicted"/>
<dbReference type="PANTHER" id="PTHR22605">
    <property type="entry name" value="RZ-TYPE DOMAIN-CONTAINING PROTEIN"/>
    <property type="match status" value="1"/>
</dbReference>
<reference evidence="1" key="1">
    <citation type="submission" date="2019-08" db="EMBL/GenBank/DDBJ databases">
        <title>The improved chromosome-level genome for the pearl oyster Pinctada fucata martensii using PacBio sequencing and Hi-C.</title>
        <authorList>
            <person name="Zheng Z."/>
        </authorList>
    </citation>
    <scope>NUCLEOTIDE SEQUENCE</scope>
    <source>
        <strain evidence="1">ZZ-2019</strain>
        <tissue evidence="1">Adductor muscle</tissue>
    </source>
</reference>
<dbReference type="PANTHER" id="PTHR22605:SF1">
    <property type="entry name" value="RZ-TYPE DOMAIN-CONTAINING PROTEIN"/>
    <property type="match status" value="1"/>
</dbReference>
<dbReference type="GO" id="GO:0016887">
    <property type="term" value="F:ATP hydrolysis activity"/>
    <property type="evidence" value="ECO:0007669"/>
    <property type="project" value="InterPro"/>
</dbReference>
<gene>
    <name evidence="1" type="ORF">FSP39_009519</name>
</gene>
<dbReference type="InterPro" id="IPR031248">
    <property type="entry name" value="RNF213"/>
</dbReference>
<evidence type="ECO:0000313" key="2">
    <source>
        <dbReference type="Proteomes" id="UP001186944"/>
    </source>
</evidence>
<accession>A0AA88XQZ2</accession>